<evidence type="ECO:0000256" key="4">
    <source>
        <dbReference type="ARBA" id="ARBA00022833"/>
    </source>
</evidence>
<reference evidence="7" key="1">
    <citation type="submission" date="2021-02" db="EMBL/GenBank/DDBJ databases">
        <authorList>
            <person name="Nowell W R."/>
        </authorList>
    </citation>
    <scope>NUCLEOTIDE SEQUENCE</scope>
</reference>
<dbReference type="InterPro" id="IPR000571">
    <property type="entry name" value="Znf_CCCH"/>
</dbReference>
<keyword evidence="8" id="KW-1185">Reference proteome</keyword>
<evidence type="ECO:0000256" key="3">
    <source>
        <dbReference type="ARBA" id="ARBA00022771"/>
    </source>
</evidence>
<gene>
    <name evidence="7" type="ORF">JXQ802_LOCUS29982</name>
</gene>
<evidence type="ECO:0000313" key="7">
    <source>
        <dbReference type="EMBL" id="CAF1310258.1"/>
    </source>
</evidence>
<comment type="caution">
    <text evidence="7">The sequence shown here is derived from an EMBL/GenBank/DDBJ whole genome shotgun (WGS) entry which is preliminary data.</text>
</comment>
<feature type="domain" description="C3H1-type" evidence="6">
    <location>
        <begin position="97"/>
        <end position="124"/>
    </location>
</feature>
<name>A0A815E520_9BILA</name>
<keyword evidence="4 5" id="KW-0862">Zinc</keyword>
<evidence type="ECO:0000256" key="2">
    <source>
        <dbReference type="ARBA" id="ARBA00022737"/>
    </source>
</evidence>
<dbReference type="PANTHER" id="PTHR12547:SF18">
    <property type="entry name" value="PROTEIN TIS11"/>
    <property type="match status" value="1"/>
</dbReference>
<evidence type="ECO:0000313" key="8">
    <source>
        <dbReference type="Proteomes" id="UP000663870"/>
    </source>
</evidence>
<dbReference type="GO" id="GO:0008270">
    <property type="term" value="F:zinc ion binding"/>
    <property type="evidence" value="ECO:0007669"/>
    <property type="project" value="UniProtKB-KW"/>
</dbReference>
<keyword evidence="1 5" id="KW-0479">Metal-binding</keyword>
<dbReference type="AlphaFoldDB" id="A0A815E520"/>
<evidence type="ECO:0000256" key="5">
    <source>
        <dbReference type="PROSITE-ProRule" id="PRU00723"/>
    </source>
</evidence>
<dbReference type="PANTHER" id="PTHR12547">
    <property type="entry name" value="CCCH ZINC FINGER/TIS11-RELATED"/>
    <property type="match status" value="1"/>
</dbReference>
<dbReference type="Gene3D" id="4.10.1000.10">
    <property type="entry name" value="Zinc finger, CCCH-type"/>
    <property type="match status" value="2"/>
</dbReference>
<feature type="zinc finger region" description="C3H1-type" evidence="5">
    <location>
        <begin position="59"/>
        <end position="87"/>
    </location>
</feature>
<dbReference type="SMART" id="SM00356">
    <property type="entry name" value="ZnF_C3H1"/>
    <property type="match status" value="2"/>
</dbReference>
<dbReference type="PROSITE" id="PS50103">
    <property type="entry name" value="ZF_C3H1"/>
    <property type="match status" value="2"/>
</dbReference>
<dbReference type="InterPro" id="IPR036855">
    <property type="entry name" value="Znf_CCCH_sf"/>
</dbReference>
<dbReference type="Pfam" id="PF00642">
    <property type="entry name" value="zf-CCCH"/>
    <property type="match status" value="2"/>
</dbReference>
<dbReference type="InterPro" id="IPR045877">
    <property type="entry name" value="ZFP36-like"/>
</dbReference>
<proteinExistence type="predicted"/>
<keyword evidence="2" id="KW-0677">Repeat</keyword>
<feature type="domain" description="C3H1-type" evidence="6">
    <location>
        <begin position="59"/>
        <end position="87"/>
    </location>
</feature>
<organism evidence="7 8">
    <name type="scientific">Rotaria sordida</name>
    <dbReference type="NCBI Taxonomy" id="392033"/>
    <lineage>
        <taxon>Eukaryota</taxon>
        <taxon>Metazoa</taxon>
        <taxon>Spiralia</taxon>
        <taxon>Gnathifera</taxon>
        <taxon>Rotifera</taxon>
        <taxon>Eurotatoria</taxon>
        <taxon>Bdelloidea</taxon>
        <taxon>Philodinida</taxon>
        <taxon>Philodinidae</taxon>
        <taxon>Rotaria</taxon>
    </lineage>
</organism>
<feature type="zinc finger region" description="C3H1-type" evidence="5">
    <location>
        <begin position="97"/>
        <end position="124"/>
    </location>
</feature>
<dbReference type="Proteomes" id="UP000663870">
    <property type="component" value="Unassembled WGS sequence"/>
</dbReference>
<protein>
    <recommendedName>
        <fullName evidence="6">C3H1-type domain-containing protein</fullName>
    </recommendedName>
</protein>
<accession>A0A815E520</accession>
<dbReference type="SUPFAM" id="SSF90229">
    <property type="entry name" value="CCCH zinc finger"/>
    <property type="match status" value="2"/>
</dbReference>
<dbReference type="EMBL" id="CAJNOL010001197">
    <property type="protein sequence ID" value="CAF1310258.1"/>
    <property type="molecule type" value="Genomic_DNA"/>
</dbReference>
<evidence type="ECO:0000256" key="1">
    <source>
        <dbReference type="ARBA" id="ARBA00022723"/>
    </source>
</evidence>
<dbReference type="FunFam" id="4.10.1000.10:FF:000001">
    <property type="entry name" value="zinc finger CCCH domain-containing protein 15-like"/>
    <property type="match status" value="1"/>
</dbReference>
<keyword evidence="3 5" id="KW-0863">Zinc-finger</keyword>
<sequence>MNLIEYNKSGLSESKFKPGISLARVIDENLSSIYSNETIQSISSKINHQQSINQSEYSKYKTELCRNYSSNGYCSYSSRCQFAHGIKELRSRIRHPKYKTEICRNFLSGYCKYASRCQFLHINYKIKENSNSSIYSKKSSKIDSILSILELLLFILLDKNTEDSIRINLIKYLFNQSNKLIYQRYINNYKFNLSDIYNQTYLERKSNSFYINSINQTYLPIQFYFEQ</sequence>
<evidence type="ECO:0000259" key="6">
    <source>
        <dbReference type="PROSITE" id="PS50103"/>
    </source>
</evidence>
<dbReference type="GO" id="GO:0003729">
    <property type="term" value="F:mRNA binding"/>
    <property type="evidence" value="ECO:0007669"/>
    <property type="project" value="InterPro"/>
</dbReference>